<dbReference type="InterPro" id="IPR012340">
    <property type="entry name" value="NA-bd_OB-fold"/>
</dbReference>
<dbReference type="InterPro" id="IPR002059">
    <property type="entry name" value="CSP_DNA-bd"/>
</dbReference>
<dbReference type="PROSITE" id="PS51857">
    <property type="entry name" value="CSD_2"/>
    <property type="match status" value="1"/>
</dbReference>
<dbReference type="SUPFAM" id="SSF50249">
    <property type="entry name" value="Nucleic acid-binding proteins"/>
    <property type="match status" value="1"/>
</dbReference>
<evidence type="ECO:0000259" key="1">
    <source>
        <dbReference type="PROSITE" id="PS51857"/>
    </source>
</evidence>
<dbReference type="Pfam" id="PF00313">
    <property type="entry name" value="CSD"/>
    <property type="match status" value="1"/>
</dbReference>
<sequence length="188" mass="21063">MQVPIDITFRHCESSDAVRAELDRQLKHLEKFDDRMTSCSVVISGPQTRHRHGDTFEVNLRIAMPGRKDIVVHTAREAAPEHEHALVALRDAFGTARRQVEDAVRDLQGEVKTHAVESHGRVTKFLAGEDCGFIETADGQEIYFHRNAVLDGAFDRMAVGSEVRFVEEQGEKGAQASTVRLIGKHHLE</sequence>
<dbReference type="SUPFAM" id="SSF69754">
    <property type="entry name" value="Ribosome binding protein Y (YfiA homologue)"/>
    <property type="match status" value="1"/>
</dbReference>
<dbReference type="InterPro" id="IPR003489">
    <property type="entry name" value="RHF/RaiA"/>
</dbReference>
<dbReference type="Proteomes" id="UP001237448">
    <property type="component" value="Unassembled WGS sequence"/>
</dbReference>
<feature type="domain" description="CSD" evidence="1">
    <location>
        <begin position="117"/>
        <end position="181"/>
    </location>
</feature>
<evidence type="ECO:0000313" key="2">
    <source>
        <dbReference type="EMBL" id="MDQ0390300.1"/>
    </source>
</evidence>
<dbReference type="Gene3D" id="3.30.160.100">
    <property type="entry name" value="Ribosome hibernation promotion factor-like"/>
    <property type="match status" value="1"/>
</dbReference>
<dbReference type="InterPro" id="IPR036567">
    <property type="entry name" value="RHF-like"/>
</dbReference>
<accession>A0ABU0F8C9</accession>
<dbReference type="EMBL" id="JAUSVK010000001">
    <property type="protein sequence ID" value="MDQ0390300.1"/>
    <property type="molecule type" value="Genomic_DNA"/>
</dbReference>
<dbReference type="Pfam" id="PF02482">
    <property type="entry name" value="Ribosomal_S30AE"/>
    <property type="match status" value="1"/>
</dbReference>
<organism evidence="2 3">
    <name type="scientific">Labrys monachus</name>
    <dbReference type="NCBI Taxonomy" id="217067"/>
    <lineage>
        <taxon>Bacteria</taxon>
        <taxon>Pseudomonadati</taxon>
        <taxon>Pseudomonadota</taxon>
        <taxon>Alphaproteobacteria</taxon>
        <taxon>Hyphomicrobiales</taxon>
        <taxon>Xanthobacteraceae</taxon>
        <taxon>Labrys</taxon>
    </lineage>
</organism>
<name>A0ABU0F8C9_9HYPH</name>
<proteinExistence type="predicted"/>
<gene>
    <name evidence="2" type="ORF">J3R73_000092</name>
</gene>
<evidence type="ECO:0000313" key="3">
    <source>
        <dbReference type="Proteomes" id="UP001237448"/>
    </source>
</evidence>
<dbReference type="RefSeq" id="WP_307421461.1">
    <property type="nucleotide sequence ID" value="NZ_JAUSVK010000001.1"/>
</dbReference>
<keyword evidence="3" id="KW-1185">Reference proteome</keyword>
<dbReference type="Gene3D" id="2.40.50.140">
    <property type="entry name" value="Nucleic acid-binding proteins"/>
    <property type="match status" value="1"/>
</dbReference>
<comment type="caution">
    <text evidence="2">The sequence shown here is derived from an EMBL/GenBank/DDBJ whole genome shotgun (WGS) entry which is preliminary data.</text>
</comment>
<protein>
    <submittedName>
        <fullName evidence="2">Cold shock CspA family protein/ribosome-associated translation inhibitor RaiA</fullName>
    </submittedName>
</protein>
<reference evidence="2 3" key="1">
    <citation type="submission" date="2023-07" db="EMBL/GenBank/DDBJ databases">
        <title>Genomic Encyclopedia of Type Strains, Phase IV (KMG-IV): sequencing the most valuable type-strain genomes for metagenomic binning, comparative biology and taxonomic classification.</title>
        <authorList>
            <person name="Goeker M."/>
        </authorList>
    </citation>
    <scope>NUCLEOTIDE SEQUENCE [LARGE SCALE GENOMIC DNA]</scope>
    <source>
        <strain evidence="2 3">DSM 5896</strain>
    </source>
</reference>